<sequence>MSSRDNPSTLDGCQTCSRAYRETLNVSTVPSPKSRTTTLEASNLPANTTSGSSRRSPAPQSSIDPSGSGNDTTRRSNVLAHTGGSSPESSSVNGLSQQQETRVSSVLQSVESRVDTQLSMFQQATDHLSGLLTSFKDCLTHLLNHTLSARALQRQQNLRRQLEELEAERGYWEANHRTLEQKLKEAHAKLSKTQQERDELRRLANNGNLINSEKDSDHVIQSKWKQLNYAILSLAANLAKCPMQRPTHDSVEKRLQFVCPSWPKLLEDDEFKELLLHAYLWVLVDCQVFKGRCGIWGGRHAQSLKAMREDLVEIAPDAESPGSPSPSLRYVLGWITQGSTFFEHFFGRNQEACQRLVKIETRGLESFCNIASNKPGVQVHRAIKDIIETALDLDKMVMSSKAIISVDWPVNPQPKHLLFDATTMDAIAHIKDMSAQSAVDFVVAPALIKKGNADGYNYDSKMFLCKALVVCE</sequence>
<feature type="compositionally biased region" description="Polar residues" evidence="2">
    <location>
        <begin position="83"/>
        <end position="108"/>
    </location>
</feature>
<feature type="coiled-coil region" evidence="1">
    <location>
        <begin position="148"/>
        <end position="203"/>
    </location>
</feature>
<feature type="region of interest" description="Disordered" evidence="2">
    <location>
        <begin position="1"/>
        <end position="108"/>
    </location>
</feature>
<evidence type="ECO:0000256" key="2">
    <source>
        <dbReference type="SAM" id="MobiDB-lite"/>
    </source>
</evidence>
<gene>
    <name evidence="3" type="ORF">FSARC_5587</name>
</gene>
<reference evidence="3" key="2">
    <citation type="submission" date="2020-05" db="EMBL/GenBank/DDBJ databases">
        <authorList>
            <person name="Kim H.-S."/>
            <person name="Proctor R.H."/>
            <person name="Brown D.W."/>
        </authorList>
    </citation>
    <scope>NUCLEOTIDE SEQUENCE</scope>
    <source>
        <strain evidence="3">NRRL 20472</strain>
    </source>
</reference>
<dbReference type="AlphaFoldDB" id="A0A8H4XA10"/>
<reference evidence="3" key="1">
    <citation type="journal article" date="2020" name="BMC Genomics">
        <title>Correction to: Identification and distribution of gene clusters required for synthesis of sphingolipid metabolism inhibitors in diverse species of the filamentous fungus Fusarium.</title>
        <authorList>
            <person name="Kim H.S."/>
            <person name="Lohmar J.M."/>
            <person name="Busman M."/>
            <person name="Brown D.W."/>
            <person name="Naumann T.A."/>
            <person name="Divon H.H."/>
            <person name="Lysoe E."/>
            <person name="Uhlig S."/>
            <person name="Proctor R.H."/>
        </authorList>
    </citation>
    <scope>NUCLEOTIDE SEQUENCE</scope>
    <source>
        <strain evidence="3">NRRL 20472</strain>
    </source>
</reference>
<feature type="compositionally biased region" description="Polar residues" evidence="2">
    <location>
        <begin position="24"/>
        <end position="71"/>
    </location>
</feature>
<evidence type="ECO:0000313" key="3">
    <source>
        <dbReference type="EMBL" id="KAF4966770.1"/>
    </source>
</evidence>
<feature type="compositionally biased region" description="Polar residues" evidence="2">
    <location>
        <begin position="1"/>
        <end position="17"/>
    </location>
</feature>
<organism evidence="3 4">
    <name type="scientific">Fusarium sarcochroum</name>
    <dbReference type="NCBI Taxonomy" id="1208366"/>
    <lineage>
        <taxon>Eukaryota</taxon>
        <taxon>Fungi</taxon>
        <taxon>Dikarya</taxon>
        <taxon>Ascomycota</taxon>
        <taxon>Pezizomycotina</taxon>
        <taxon>Sordariomycetes</taxon>
        <taxon>Hypocreomycetidae</taxon>
        <taxon>Hypocreales</taxon>
        <taxon>Nectriaceae</taxon>
        <taxon>Fusarium</taxon>
        <taxon>Fusarium lateritium species complex</taxon>
    </lineage>
</organism>
<dbReference type="Proteomes" id="UP000622797">
    <property type="component" value="Unassembled WGS sequence"/>
</dbReference>
<keyword evidence="4" id="KW-1185">Reference proteome</keyword>
<comment type="caution">
    <text evidence="3">The sequence shown here is derived from an EMBL/GenBank/DDBJ whole genome shotgun (WGS) entry which is preliminary data.</text>
</comment>
<accession>A0A8H4XA10</accession>
<keyword evidence="1" id="KW-0175">Coiled coil</keyword>
<dbReference type="EMBL" id="JABEXW010000272">
    <property type="protein sequence ID" value="KAF4966770.1"/>
    <property type="molecule type" value="Genomic_DNA"/>
</dbReference>
<protein>
    <submittedName>
        <fullName evidence="3">Uncharacterized protein</fullName>
    </submittedName>
</protein>
<dbReference type="OrthoDB" id="5213630at2759"/>
<name>A0A8H4XA10_9HYPO</name>
<evidence type="ECO:0000256" key="1">
    <source>
        <dbReference type="SAM" id="Coils"/>
    </source>
</evidence>
<evidence type="ECO:0000313" key="4">
    <source>
        <dbReference type="Proteomes" id="UP000622797"/>
    </source>
</evidence>
<proteinExistence type="predicted"/>